<proteinExistence type="inferred from homology"/>
<feature type="domain" description="FAD/NAD(P)-binding" evidence="12">
    <location>
        <begin position="7"/>
        <end position="310"/>
    </location>
</feature>
<keyword evidence="6 10" id="KW-0676">Redox-active center</keyword>
<dbReference type="NCBIfam" id="NF004776">
    <property type="entry name" value="PRK06116.1"/>
    <property type="match status" value="1"/>
</dbReference>
<evidence type="ECO:0000256" key="3">
    <source>
        <dbReference type="ARBA" id="ARBA00022827"/>
    </source>
</evidence>
<evidence type="ECO:0000256" key="4">
    <source>
        <dbReference type="ARBA" id="ARBA00023002"/>
    </source>
</evidence>
<dbReference type="InterPro" id="IPR046952">
    <property type="entry name" value="GSHR/TRXR-like"/>
</dbReference>
<feature type="binding site" evidence="8">
    <location>
        <position position="265"/>
    </location>
    <ligand>
        <name>NAD(+)</name>
        <dbReference type="ChEBI" id="CHEBI:57540"/>
    </ligand>
</feature>
<dbReference type="WBParaSite" id="PDA_v2.g17955.t1">
    <property type="protein sequence ID" value="PDA_v2.g17955.t1"/>
    <property type="gene ID" value="PDA_v2.g17955"/>
</dbReference>
<evidence type="ECO:0000256" key="1">
    <source>
        <dbReference type="ARBA" id="ARBA00007532"/>
    </source>
</evidence>
<feature type="binding site" evidence="8">
    <location>
        <position position="53"/>
    </location>
    <ligand>
        <name>FAD</name>
        <dbReference type="ChEBI" id="CHEBI:57692"/>
    </ligand>
</feature>
<keyword evidence="13" id="KW-1185">Reference proteome</keyword>
<evidence type="ECO:0000256" key="6">
    <source>
        <dbReference type="ARBA" id="ARBA00023284"/>
    </source>
</evidence>
<evidence type="ECO:0000256" key="7">
    <source>
        <dbReference type="PIRSR" id="PIRSR000350-2"/>
    </source>
</evidence>
<feature type="binding site" evidence="8">
    <location>
        <position position="116"/>
    </location>
    <ligand>
        <name>FAD</name>
        <dbReference type="ChEBI" id="CHEBI:57692"/>
    </ligand>
</feature>
<dbReference type="InterPro" id="IPR016156">
    <property type="entry name" value="FAD/NAD-linked_Rdtase_dimer_sf"/>
</dbReference>
<feature type="active site" description="Proton acceptor" evidence="7">
    <location>
        <position position="440"/>
    </location>
</feature>
<dbReference type="PANTHER" id="PTHR42737:SF2">
    <property type="entry name" value="GLUTATHIONE REDUCTASE"/>
    <property type="match status" value="1"/>
</dbReference>
<evidence type="ECO:0000256" key="8">
    <source>
        <dbReference type="PIRSR" id="PIRSR000350-3"/>
    </source>
</evidence>
<keyword evidence="8" id="KW-0520">NAD</keyword>
<evidence type="ECO:0000259" key="12">
    <source>
        <dbReference type="Pfam" id="PF07992"/>
    </source>
</evidence>
<dbReference type="InterPro" id="IPR001100">
    <property type="entry name" value="Pyr_nuc-diS_OxRdtase"/>
</dbReference>
<dbReference type="GO" id="GO:0034599">
    <property type="term" value="P:cellular response to oxidative stress"/>
    <property type="evidence" value="ECO:0007669"/>
    <property type="project" value="TreeGrafter"/>
</dbReference>
<dbReference type="InterPro" id="IPR023753">
    <property type="entry name" value="FAD/NAD-binding_dom"/>
</dbReference>
<evidence type="ECO:0000256" key="2">
    <source>
        <dbReference type="ARBA" id="ARBA00022630"/>
    </source>
</evidence>
<organism evidence="13 14">
    <name type="scientific">Panagrolaimus davidi</name>
    <dbReference type="NCBI Taxonomy" id="227884"/>
    <lineage>
        <taxon>Eukaryota</taxon>
        <taxon>Metazoa</taxon>
        <taxon>Ecdysozoa</taxon>
        <taxon>Nematoda</taxon>
        <taxon>Chromadorea</taxon>
        <taxon>Rhabditida</taxon>
        <taxon>Tylenchina</taxon>
        <taxon>Panagrolaimomorpha</taxon>
        <taxon>Panagrolaimoidea</taxon>
        <taxon>Panagrolaimidae</taxon>
        <taxon>Panagrolaimus</taxon>
    </lineage>
</organism>
<dbReference type="AlphaFoldDB" id="A0A914PPJ2"/>
<dbReference type="FunFam" id="3.50.50.60:FF:000235">
    <property type="entry name" value="Glutathione reductase"/>
    <property type="match status" value="1"/>
</dbReference>
<accession>A0A914PPJ2</accession>
<evidence type="ECO:0000256" key="5">
    <source>
        <dbReference type="ARBA" id="ARBA00023157"/>
    </source>
</evidence>
<keyword evidence="2 10" id="KW-0285">Flavoprotein</keyword>
<dbReference type="PRINTS" id="PR00368">
    <property type="entry name" value="FADPNR"/>
</dbReference>
<dbReference type="Pfam" id="PF07992">
    <property type="entry name" value="Pyr_redox_2"/>
    <property type="match status" value="1"/>
</dbReference>
<feature type="binding site" evidence="8">
    <location>
        <begin position="176"/>
        <end position="183"/>
    </location>
    <ligand>
        <name>NAD(+)</name>
        <dbReference type="ChEBI" id="CHEBI:57540"/>
    </ligand>
</feature>
<feature type="binding site" evidence="8">
    <location>
        <position position="306"/>
    </location>
    <ligand>
        <name>FAD</name>
        <dbReference type="ChEBI" id="CHEBI:57692"/>
    </ligand>
</feature>
<comment type="similarity">
    <text evidence="1 10">Belongs to the class-I pyridine nucleotide-disulfide oxidoreductase family.</text>
</comment>
<dbReference type="InterPro" id="IPR004099">
    <property type="entry name" value="Pyr_nucl-diS_OxRdtase_dimer"/>
</dbReference>
<feature type="domain" description="Pyridine nucleotide-disulphide oxidoreductase dimerisation" evidence="11">
    <location>
        <begin position="341"/>
        <end position="450"/>
    </location>
</feature>
<dbReference type="PRINTS" id="PR00411">
    <property type="entry name" value="PNDRDTASEI"/>
</dbReference>
<dbReference type="PANTHER" id="PTHR42737">
    <property type="entry name" value="GLUTATHIONE REDUCTASE"/>
    <property type="match status" value="1"/>
</dbReference>
<dbReference type="GO" id="GO:0006749">
    <property type="term" value="P:glutathione metabolic process"/>
    <property type="evidence" value="ECO:0007669"/>
    <property type="project" value="TreeGrafter"/>
</dbReference>
<dbReference type="InterPro" id="IPR012999">
    <property type="entry name" value="Pyr_OxRdtase_I_AS"/>
</dbReference>
<sequence>MNVVKEFDYLVIGGGSGGMASALCASEFNASVGVIESKCLGGICINVGCIPNKLMYHCSSHTQFIRNNSDYGFDLTFNGFNFQKFKKSCYAYVKELNESCEKDLKNSMIEIINGFGTFDVDGGIIVDEKKYKGKYTLIAVGGKPKLPAEIPGAEFGISSDQFFQLQNFPKKSVVVGAGPIALEIAGALAALGSETHLLIREKHVLRNFDQSLMEASTECIENGPIKLYKNTNVEKVEKNFDGTLKIFTKDGLILENVNTLIWAVGRSPSTKSLNLDKIGVKTNSDGYIIVDESQETSTSGIFALGDVCGETLSLSHLRGRLLANRLFNPKFTLKNCILHAATIISFHPPIGSLGLTEFEAIKKYGKEQITLYKCKFIPLYFGITFYKEKCIMKLVCEGENEKIVGIHMIGRGIDEMLQGFAVALQMGVTKKEFNFSVPIHPTSSEEIVLMRNGVKPE</sequence>
<dbReference type="SUPFAM" id="SSF51905">
    <property type="entry name" value="FAD/NAD(P)-binding domain"/>
    <property type="match status" value="1"/>
</dbReference>
<evidence type="ECO:0000313" key="14">
    <source>
        <dbReference type="WBParaSite" id="PDA_v2.g17955.t1"/>
    </source>
</evidence>
<evidence type="ECO:0000256" key="9">
    <source>
        <dbReference type="PIRSR" id="PIRSR000350-4"/>
    </source>
</evidence>
<dbReference type="GO" id="GO:0004362">
    <property type="term" value="F:glutathione-disulfide reductase (NADPH) activity"/>
    <property type="evidence" value="ECO:0007669"/>
    <property type="project" value="TreeGrafter"/>
</dbReference>
<protein>
    <submittedName>
        <fullName evidence="14">Glutathione-disulfide reductase</fullName>
    </submittedName>
</protein>
<keyword evidence="5" id="KW-1015">Disulfide bond</keyword>
<dbReference type="InterPro" id="IPR036188">
    <property type="entry name" value="FAD/NAD-bd_sf"/>
</dbReference>
<evidence type="ECO:0000256" key="10">
    <source>
        <dbReference type="RuleBase" id="RU003691"/>
    </source>
</evidence>
<comment type="cofactor">
    <cofactor evidence="8">
        <name>FAD</name>
        <dbReference type="ChEBI" id="CHEBI:57692"/>
    </cofactor>
    <text evidence="8">Binds 1 FAD per subunit.</text>
</comment>
<keyword evidence="8" id="KW-0547">Nucleotide-binding</keyword>
<dbReference type="Proteomes" id="UP000887578">
    <property type="component" value="Unplaced"/>
</dbReference>
<dbReference type="GO" id="GO:0050660">
    <property type="term" value="F:flavin adenine dinucleotide binding"/>
    <property type="evidence" value="ECO:0007669"/>
    <property type="project" value="InterPro"/>
</dbReference>
<keyword evidence="4 10" id="KW-0560">Oxidoreductase</keyword>
<evidence type="ECO:0000313" key="13">
    <source>
        <dbReference type="Proteomes" id="UP000887578"/>
    </source>
</evidence>
<reference evidence="14" key="1">
    <citation type="submission" date="2022-11" db="UniProtKB">
        <authorList>
            <consortium name="WormBaseParasite"/>
        </authorList>
    </citation>
    <scope>IDENTIFICATION</scope>
</reference>
<dbReference type="GO" id="GO:0045454">
    <property type="term" value="P:cell redox homeostasis"/>
    <property type="evidence" value="ECO:0007669"/>
    <property type="project" value="InterPro"/>
</dbReference>
<dbReference type="SUPFAM" id="SSF55424">
    <property type="entry name" value="FAD/NAD-linked reductases, dimerisation (C-terminal) domain"/>
    <property type="match status" value="1"/>
</dbReference>
<dbReference type="GO" id="GO:0005739">
    <property type="term" value="C:mitochondrion"/>
    <property type="evidence" value="ECO:0007669"/>
    <property type="project" value="TreeGrafter"/>
</dbReference>
<name>A0A914PPJ2_9BILA</name>
<dbReference type="GO" id="GO:0005829">
    <property type="term" value="C:cytosol"/>
    <property type="evidence" value="ECO:0007669"/>
    <property type="project" value="TreeGrafter"/>
</dbReference>
<feature type="disulfide bond" description="Redox-active" evidence="9">
    <location>
        <begin position="44"/>
        <end position="49"/>
    </location>
</feature>
<dbReference type="Gene3D" id="3.50.50.60">
    <property type="entry name" value="FAD/NAD(P)-binding domain"/>
    <property type="match status" value="2"/>
</dbReference>
<keyword evidence="3 8" id="KW-0274">FAD</keyword>
<dbReference type="Pfam" id="PF02852">
    <property type="entry name" value="Pyr_redox_dim"/>
    <property type="match status" value="1"/>
</dbReference>
<dbReference type="PIRSF" id="PIRSF000350">
    <property type="entry name" value="Mercury_reductase_MerA"/>
    <property type="match status" value="1"/>
</dbReference>
<dbReference type="Gene3D" id="3.30.390.30">
    <property type="match status" value="1"/>
</dbReference>
<dbReference type="PROSITE" id="PS00076">
    <property type="entry name" value="PYRIDINE_REDOX_1"/>
    <property type="match status" value="1"/>
</dbReference>
<evidence type="ECO:0000259" key="11">
    <source>
        <dbReference type="Pfam" id="PF02852"/>
    </source>
</evidence>